<dbReference type="OrthoDB" id="9792992at2"/>
<dbReference type="Pfam" id="PF06580">
    <property type="entry name" value="His_kinase"/>
    <property type="match status" value="1"/>
</dbReference>
<dbReference type="PANTHER" id="PTHR34220:SF7">
    <property type="entry name" value="SENSOR HISTIDINE KINASE YPDA"/>
    <property type="match status" value="1"/>
</dbReference>
<dbReference type="RefSeq" id="WP_112306861.1">
    <property type="nucleotide sequence ID" value="NZ_QMDV01000005.1"/>
</dbReference>
<dbReference type="InterPro" id="IPR036890">
    <property type="entry name" value="HATPase_C_sf"/>
</dbReference>
<protein>
    <submittedName>
        <fullName evidence="3">Histidine kinase</fullName>
    </submittedName>
</protein>
<sequence>MHKKKIILFHVLFWFFDFFKDVVYGFQYYYFYESQYTLGALAKTTAIDFVRTLLMAAIFYANASLLVPRLFGKGKYGLYAVSVLLLVALFTPVHYLLETVLINYFNWATYGREITMIWIFQSVLNASVTYLMLGIAYGYVVNYFKTQEEKKKLEQAKLTTELAFLRSQINPHFLFNTINDIYALTYQKSELAPEALLKLSGLLRYMLRESEQKQVLLTKEADYLQDVVDLQKIGLKGNAFIEFEQEGSINGKLIAPLMLIAFVENAFKHGVCTDPDNPIEMHLRVENDTLYFTVFNQKNKDQKDKTGGIGLTNVRRRLELLYPEKYNLTITEEEHTFKVALTLQLAGKSINPDHKPTKPALTEAY</sequence>
<comment type="caution">
    <text evidence="3">The sequence shown here is derived from an EMBL/GenBank/DDBJ whole genome shotgun (WGS) entry which is preliminary data.</text>
</comment>
<dbReference type="Proteomes" id="UP000251692">
    <property type="component" value="Unassembled WGS sequence"/>
</dbReference>
<reference evidence="3 4" key="2">
    <citation type="submission" date="2018-07" db="EMBL/GenBank/DDBJ databases">
        <title>Pontibacter sp. 2b14 genomic sequence and assembly.</title>
        <authorList>
            <person name="Du Z.-J."/>
        </authorList>
    </citation>
    <scope>NUCLEOTIDE SEQUENCE [LARGE SCALE GENOMIC DNA]</scope>
    <source>
        <strain evidence="3 4">2b14</strain>
    </source>
</reference>
<dbReference type="EMBL" id="QMDV01000005">
    <property type="protein sequence ID" value="RAU81571.1"/>
    <property type="molecule type" value="Genomic_DNA"/>
</dbReference>
<dbReference type="SUPFAM" id="SSF55874">
    <property type="entry name" value="ATPase domain of HSP90 chaperone/DNA topoisomerase II/histidine kinase"/>
    <property type="match status" value="1"/>
</dbReference>
<feature type="transmembrane region" description="Helical" evidence="1">
    <location>
        <begin position="49"/>
        <end position="67"/>
    </location>
</feature>
<dbReference type="PANTHER" id="PTHR34220">
    <property type="entry name" value="SENSOR HISTIDINE KINASE YPDA"/>
    <property type="match status" value="1"/>
</dbReference>
<evidence type="ECO:0000313" key="4">
    <source>
        <dbReference type="Proteomes" id="UP000251692"/>
    </source>
</evidence>
<evidence type="ECO:0000256" key="1">
    <source>
        <dbReference type="SAM" id="Phobius"/>
    </source>
</evidence>
<feature type="domain" description="Signal transduction histidine kinase internal region" evidence="2">
    <location>
        <begin position="161"/>
        <end position="235"/>
    </location>
</feature>
<dbReference type="InterPro" id="IPR050640">
    <property type="entry name" value="Bact_2-comp_sensor_kinase"/>
</dbReference>
<dbReference type="Gene3D" id="3.30.565.10">
    <property type="entry name" value="Histidine kinase-like ATPase, C-terminal domain"/>
    <property type="match status" value="1"/>
</dbReference>
<keyword evidence="3" id="KW-0808">Transferase</keyword>
<keyword evidence="1" id="KW-0472">Membrane</keyword>
<reference evidence="3 4" key="1">
    <citation type="submission" date="2018-06" db="EMBL/GenBank/DDBJ databases">
        <authorList>
            <person name="Liu Z.-W."/>
        </authorList>
    </citation>
    <scope>NUCLEOTIDE SEQUENCE [LARGE SCALE GENOMIC DNA]</scope>
    <source>
        <strain evidence="3 4">2b14</strain>
    </source>
</reference>
<evidence type="ECO:0000313" key="3">
    <source>
        <dbReference type="EMBL" id="RAU81571.1"/>
    </source>
</evidence>
<keyword evidence="3" id="KW-0418">Kinase</keyword>
<keyword evidence="4" id="KW-1185">Reference proteome</keyword>
<feature type="transmembrane region" description="Helical" evidence="1">
    <location>
        <begin position="76"/>
        <end position="97"/>
    </location>
</feature>
<dbReference type="GO" id="GO:0000155">
    <property type="term" value="F:phosphorelay sensor kinase activity"/>
    <property type="evidence" value="ECO:0007669"/>
    <property type="project" value="InterPro"/>
</dbReference>
<organism evidence="3 4">
    <name type="scientific">Pontibacter arcticus</name>
    <dbReference type="NCBI Taxonomy" id="2080288"/>
    <lineage>
        <taxon>Bacteria</taxon>
        <taxon>Pseudomonadati</taxon>
        <taxon>Bacteroidota</taxon>
        <taxon>Cytophagia</taxon>
        <taxon>Cytophagales</taxon>
        <taxon>Hymenobacteraceae</taxon>
        <taxon>Pontibacter</taxon>
    </lineage>
</organism>
<name>A0A364RB63_9BACT</name>
<keyword evidence="1" id="KW-1133">Transmembrane helix</keyword>
<gene>
    <name evidence="3" type="ORF">DP923_15835</name>
</gene>
<dbReference type="GO" id="GO:0016020">
    <property type="term" value="C:membrane"/>
    <property type="evidence" value="ECO:0007669"/>
    <property type="project" value="InterPro"/>
</dbReference>
<feature type="transmembrane region" description="Helical" evidence="1">
    <location>
        <begin position="117"/>
        <end position="141"/>
    </location>
</feature>
<accession>A0A364RB63</accession>
<proteinExistence type="predicted"/>
<evidence type="ECO:0000259" key="2">
    <source>
        <dbReference type="Pfam" id="PF06580"/>
    </source>
</evidence>
<dbReference type="InterPro" id="IPR010559">
    <property type="entry name" value="Sig_transdc_His_kin_internal"/>
</dbReference>
<keyword evidence="1" id="KW-0812">Transmembrane</keyword>
<dbReference type="AlphaFoldDB" id="A0A364RB63"/>